<organism evidence="1 2">
    <name type="scientific">Hoylesella timonensis</name>
    <dbReference type="NCBI Taxonomy" id="386414"/>
    <lineage>
        <taxon>Bacteria</taxon>
        <taxon>Pseudomonadati</taxon>
        <taxon>Bacteroidota</taxon>
        <taxon>Bacteroidia</taxon>
        <taxon>Bacteroidales</taxon>
        <taxon>Prevotellaceae</taxon>
        <taxon>Hoylesella</taxon>
    </lineage>
</organism>
<dbReference type="EMBL" id="PNGI01000006">
    <property type="protein sequence ID" value="PMC10706.1"/>
    <property type="molecule type" value="Genomic_DNA"/>
</dbReference>
<dbReference type="Proteomes" id="UP000235661">
    <property type="component" value="Unassembled WGS sequence"/>
</dbReference>
<proteinExistence type="predicted"/>
<name>A0A2N6Q6T7_9BACT</name>
<gene>
    <name evidence="1" type="ORF">CJ232_04200</name>
</gene>
<evidence type="ECO:0000313" key="1">
    <source>
        <dbReference type="EMBL" id="PMC10706.1"/>
    </source>
</evidence>
<sequence>MNSRVFFDKVALMRRLQQEYFKTRSKTVLEQCKVVEKEVDVEIKRVNAILGNQPIEKSLFR</sequence>
<evidence type="ECO:0000313" key="2">
    <source>
        <dbReference type="Proteomes" id="UP000235661"/>
    </source>
</evidence>
<dbReference type="RefSeq" id="WP_102188081.1">
    <property type="nucleotide sequence ID" value="NZ_PNGI01000006.1"/>
</dbReference>
<comment type="caution">
    <text evidence="1">The sequence shown here is derived from an EMBL/GenBank/DDBJ whole genome shotgun (WGS) entry which is preliminary data.</text>
</comment>
<protein>
    <submittedName>
        <fullName evidence="1">Uncharacterized protein</fullName>
    </submittedName>
</protein>
<reference evidence="1 2" key="1">
    <citation type="submission" date="2017-09" db="EMBL/GenBank/DDBJ databases">
        <title>Bacterial strain isolated from the female urinary microbiota.</title>
        <authorList>
            <person name="Thomas-White K."/>
            <person name="Kumar N."/>
            <person name="Forster S."/>
            <person name="Putonti C."/>
            <person name="Lawley T."/>
            <person name="Wolfe A.J."/>
        </authorList>
    </citation>
    <scope>NUCLEOTIDE SEQUENCE [LARGE SCALE GENOMIC DNA]</scope>
    <source>
        <strain evidence="1 2">UMB0818</strain>
    </source>
</reference>
<dbReference type="AlphaFoldDB" id="A0A2N6Q6T7"/>
<accession>A0A2N6Q6T7</accession>